<comment type="caution">
    <text evidence="1">The sequence shown here is derived from an EMBL/GenBank/DDBJ whole genome shotgun (WGS) entry which is preliminary data.</text>
</comment>
<name>A0A5B7DNL7_PORTR</name>
<evidence type="ECO:0000313" key="2">
    <source>
        <dbReference type="Proteomes" id="UP000324222"/>
    </source>
</evidence>
<keyword evidence="2" id="KW-1185">Reference proteome</keyword>
<accession>A0A5B7DNL7</accession>
<dbReference type="Proteomes" id="UP000324222">
    <property type="component" value="Unassembled WGS sequence"/>
</dbReference>
<organism evidence="1 2">
    <name type="scientific">Portunus trituberculatus</name>
    <name type="common">Swimming crab</name>
    <name type="synonym">Neptunus trituberculatus</name>
    <dbReference type="NCBI Taxonomy" id="210409"/>
    <lineage>
        <taxon>Eukaryota</taxon>
        <taxon>Metazoa</taxon>
        <taxon>Ecdysozoa</taxon>
        <taxon>Arthropoda</taxon>
        <taxon>Crustacea</taxon>
        <taxon>Multicrustacea</taxon>
        <taxon>Malacostraca</taxon>
        <taxon>Eumalacostraca</taxon>
        <taxon>Eucarida</taxon>
        <taxon>Decapoda</taxon>
        <taxon>Pleocyemata</taxon>
        <taxon>Brachyura</taxon>
        <taxon>Eubrachyura</taxon>
        <taxon>Portunoidea</taxon>
        <taxon>Portunidae</taxon>
        <taxon>Portuninae</taxon>
        <taxon>Portunus</taxon>
    </lineage>
</organism>
<sequence length="130" mass="13977">MNRDNYRCSTYDGVKEVDLVGRLLVLPDVPCRGERKVLTGALKKEEEEKWEERNCDLEEGFLKSALSLPLLSDEATSAGFLKGAAEHAHIVLGAVGRVGVVAKVLRAIEVSYLGGLTGLQALSSVPGVPE</sequence>
<dbReference type="AlphaFoldDB" id="A0A5B7DNL7"/>
<evidence type="ECO:0000313" key="1">
    <source>
        <dbReference type="EMBL" id="MPC23211.1"/>
    </source>
</evidence>
<reference evidence="1 2" key="1">
    <citation type="submission" date="2019-05" db="EMBL/GenBank/DDBJ databases">
        <title>Another draft genome of Portunus trituberculatus and its Hox gene families provides insights of decapod evolution.</title>
        <authorList>
            <person name="Jeong J.-H."/>
            <person name="Song I."/>
            <person name="Kim S."/>
            <person name="Choi T."/>
            <person name="Kim D."/>
            <person name="Ryu S."/>
            <person name="Kim W."/>
        </authorList>
    </citation>
    <scope>NUCLEOTIDE SEQUENCE [LARGE SCALE GENOMIC DNA]</scope>
    <source>
        <tissue evidence="1">Muscle</tissue>
    </source>
</reference>
<protein>
    <submittedName>
        <fullName evidence="1">Uncharacterized protein</fullName>
    </submittedName>
</protein>
<dbReference type="EMBL" id="VSRR010001178">
    <property type="protein sequence ID" value="MPC23211.1"/>
    <property type="molecule type" value="Genomic_DNA"/>
</dbReference>
<gene>
    <name evidence="1" type="ORF">E2C01_016251</name>
</gene>
<proteinExistence type="predicted"/>